<comment type="caution">
    <text evidence="2">The sequence shown here is derived from an EMBL/GenBank/DDBJ whole genome shotgun (WGS) entry which is preliminary data.</text>
</comment>
<gene>
    <name evidence="2" type="ORF">IXB50_02955</name>
</gene>
<keyword evidence="3" id="KW-1185">Reference proteome</keyword>
<proteinExistence type="predicted"/>
<sequence>MFKSTTLRSITQSTAFKLTSIALPLVLATAAQAASEMRLALGFSSTQATGETVGSYGLANIASRDSNGEFCLGYADRTPDHVVTLEQDFSQLTIAVNSGGADTTLLIQGPNDGTIRCNDNASRRSQDAEITDVFAKGTYRFWVGSFAQEGRHRYNLTITE</sequence>
<feature type="chain" id="PRO_5036823082" description="Lectin" evidence="1">
    <location>
        <begin position="34"/>
        <end position="160"/>
    </location>
</feature>
<evidence type="ECO:0000313" key="2">
    <source>
        <dbReference type="EMBL" id="MBT9314376.1"/>
    </source>
</evidence>
<reference evidence="2" key="1">
    <citation type="submission" date="2020-11" db="EMBL/GenBank/DDBJ databases">
        <authorList>
            <person name="Konstantinou D."/>
            <person name="Gkelis S."/>
            <person name="Popin R."/>
            <person name="Fewer D."/>
            <person name="Sivonen K."/>
        </authorList>
    </citation>
    <scope>NUCLEOTIDE SEQUENCE</scope>
    <source>
        <strain evidence="2">TAU-MAC 1115</strain>
    </source>
</reference>
<reference evidence="2" key="2">
    <citation type="journal article" date="2021" name="Mar. Drugs">
        <title>Genome Reduction and Secondary Metabolism of the Marine Sponge-Associated Cyanobacterium Leptothoe.</title>
        <authorList>
            <person name="Konstantinou D."/>
            <person name="Popin R.V."/>
            <person name="Fewer D.P."/>
            <person name="Sivonen K."/>
            <person name="Gkelis S."/>
        </authorList>
    </citation>
    <scope>NUCLEOTIDE SEQUENCE</scope>
    <source>
        <strain evidence="2">TAU-MAC 1115</strain>
    </source>
</reference>
<evidence type="ECO:0000256" key="1">
    <source>
        <dbReference type="SAM" id="SignalP"/>
    </source>
</evidence>
<evidence type="ECO:0000313" key="3">
    <source>
        <dbReference type="Proteomes" id="UP000717364"/>
    </source>
</evidence>
<dbReference type="Proteomes" id="UP000717364">
    <property type="component" value="Unassembled WGS sequence"/>
</dbReference>
<dbReference type="AlphaFoldDB" id="A0A947DEF2"/>
<keyword evidence="1" id="KW-0732">Signal</keyword>
<evidence type="ECO:0008006" key="4">
    <source>
        <dbReference type="Google" id="ProtNLM"/>
    </source>
</evidence>
<protein>
    <recommendedName>
        <fullName evidence="4">Lectin</fullName>
    </recommendedName>
</protein>
<dbReference type="EMBL" id="JADOES010000004">
    <property type="protein sequence ID" value="MBT9314376.1"/>
    <property type="molecule type" value="Genomic_DNA"/>
</dbReference>
<feature type="signal peptide" evidence="1">
    <location>
        <begin position="1"/>
        <end position="33"/>
    </location>
</feature>
<name>A0A947DEF2_9CYAN</name>
<accession>A0A947DEF2</accession>
<organism evidence="2 3">
    <name type="scientific">Leptothoe spongobia TAU-MAC 1115</name>
    <dbReference type="NCBI Taxonomy" id="1967444"/>
    <lineage>
        <taxon>Bacteria</taxon>
        <taxon>Bacillati</taxon>
        <taxon>Cyanobacteriota</taxon>
        <taxon>Cyanophyceae</taxon>
        <taxon>Nodosilineales</taxon>
        <taxon>Cymatolegaceae</taxon>
        <taxon>Leptothoe</taxon>
        <taxon>Leptothoe spongobia</taxon>
    </lineage>
</organism>
<dbReference type="RefSeq" id="WP_215607448.1">
    <property type="nucleotide sequence ID" value="NZ_JADOES010000004.1"/>
</dbReference>